<evidence type="ECO:0000256" key="1">
    <source>
        <dbReference type="PROSITE-ProRule" id="PRU00561"/>
    </source>
</evidence>
<evidence type="ECO:0000259" key="3">
    <source>
        <dbReference type="PROSITE" id="PS51214"/>
    </source>
</evidence>
<proteinExistence type="predicted"/>
<dbReference type="InterPro" id="IPR002652">
    <property type="entry name" value="Importin-a_IBB"/>
</dbReference>
<keyword evidence="1" id="KW-0813">Transport</keyword>
<dbReference type="Ensembl" id="ENSACIT00000022940.1">
    <property type="protein sequence ID" value="ENSACIP00000022347.1"/>
    <property type="gene ID" value="ENSACIG00000017146.1"/>
</dbReference>
<keyword evidence="5" id="KW-1185">Reference proteome</keyword>
<dbReference type="Gene3D" id="1.20.5.690">
    <property type="entry name" value="Importin-alpha, importin-beta-binding domain"/>
    <property type="match status" value="1"/>
</dbReference>
<reference evidence="4" key="2">
    <citation type="submission" date="2025-09" db="UniProtKB">
        <authorList>
            <consortium name="Ensembl"/>
        </authorList>
    </citation>
    <scope>IDENTIFICATION</scope>
</reference>
<dbReference type="GO" id="GO:0061608">
    <property type="term" value="F:nuclear import signal receptor activity"/>
    <property type="evidence" value="ECO:0007669"/>
    <property type="project" value="InterPro"/>
</dbReference>
<reference evidence="4" key="1">
    <citation type="submission" date="2025-08" db="UniProtKB">
        <authorList>
            <consortium name="Ensembl"/>
        </authorList>
    </citation>
    <scope>IDENTIFICATION</scope>
</reference>
<feature type="region of interest" description="Disordered" evidence="2">
    <location>
        <begin position="1"/>
        <end position="20"/>
    </location>
</feature>
<dbReference type="Proteomes" id="UP000261340">
    <property type="component" value="Unplaced"/>
</dbReference>
<dbReference type="Pfam" id="PF01749">
    <property type="entry name" value="IBB"/>
    <property type="match status" value="1"/>
</dbReference>
<dbReference type="PROSITE" id="PS51214">
    <property type="entry name" value="IBB"/>
    <property type="match status" value="1"/>
</dbReference>
<evidence type="ECO:0000313" key="4">
    <source>
        <dbReference type="Ensembl" id="ENSACIP00000022347.1"/>
    </source>
</evidence>
<name>A0A3Q0SH36_AMPCI</name>
<sequence>MPTKNVTDERLSKFKNKGKDPAKLREKRITECVELRKAHKNENFLKRRNITLSSLPDEETLSPDYIPNELVNVNSECRTSQTRGCQAARENWYCSSTGGAHESQGAQCHGGVYGINSVTQI</sequence>
<evidence type="ECO:0000256" key="2">
    <source>
        <dbReference type="SAM" id="MobiDB-lite"/>
    </source>
</evidence>
<dbReference type="AlphaFoldDB" id="A0A3Q0SH36"/>
<dbReference type="InterPro" id="IPR036975">
    <property type="entry name" value="Importin-a_IBB_sf"/>
</dbReference>
<dbReference type="GeneTree" id="ENSGT01050000244891"/>
<organism evidence="4 5">
    <name type="scientific">Amphilophus citrinellus</name>
    <name type="common">Midas cichlid</name>
    <name type="synonym">Cichlasoma citrinellum</name>
    <dbReference type="NCBI Taxonomy" id="61819"/>
    <lineage>
        <taxon>Eukaryota</taxon>
        <taxon>Metazoa</taxon>
        <taxon>Chordata</taxon>
        <taxon>Craniata</taxon>
        <taxon>Vertebrata</taxon>
        <taxon>Euteleostomi</taxon>
        <taxon>Actinopterygii</taxon>
        <taxon>Neopterygii</taxon>
        <taxon>Teleostei</taxon>
        <taxon>Neoteleostei</taxon>
        <taxon>Acanthomorphata</taxon>
        <taxon>Ovalentaria</taxon>
        <taxon>Cichlomorphae</taxon>
        <taxon>Cichliformes</taxon>
        <taxon>Cichlidae</taxon>
        <taxon>New World cichlids</taxon>
        <taxon>Cichlasomatinae</taxon>
        <taxon>Heroini</taxon>
        <taxon>Amphilophus</taxon>
    </lineage>
</organism>
<evidence type="ECO:0000313" key="5">
    <source>
        <dbReference type="Proteomes" id="UP000261340"/>
    </source>
</evidence>
<accession>A0A3Q0SH36</accession>
<protein>
    <submittedName>
        <fullName evidence="4">Karyopherin alpha 7 (importin alpha 8)</fullName>
    </submittedName>
</protein>
<dbReference type="GO" id="GO:0006606">
    <property type="term" value="P:protein import into nucleus"/>
    <property type="evidence" value="ECO:0007669"/>
    <property type="project" value="InterPro"/>
</dbReference>
<feature type="domain" description="IBB" evidence="3">
    <location>
        <begin position="1"/>
        <end position="57"/>
    </location>
</feature>